<evidence type="ECO:0000313" key="2">
    <source>
        <dbReference type="EMBL" id="KXV60033.1"/>
    </source>
</evidence>
<evidence type="ECO:0000313" key="4">
    <source>
        <dbReference type="Proteomes" id="UP000075411"/>
    </source>
</evidence>
<evidence type="ECO:0000313" key="3">
    <source>
        <dbReference type="Proteomes" id="UP000029448"/>
    </source>
</evidence>
<dbReference type="Gene3D" id="2.60.120.620">
    <property type="entry name" value="q2cbj1_9rhob like domain"/>
    <property type="match status" value="1"/>
</dbReference>
<protein>
    <recommendedName>
        <fullName evidence="5">2OG-Fe(II) oxygenase</fullName>
    </recommendedName>
</protein>
<organism evidence="1 3">
    <name type="scientific">Acetobacter tropicalis</name>
    <dbReference type="NCBI Taxonomy" id="104102"/>
    <lineage>
        <taxon>Bacteria</taxon>
        <taxon>Pseudomonadati</taxon>
        <taxon>Pseudomonadota</taxon>
        <taxon>Alphaproteobacteria</taxon>
        <taxon>Acetobacterales</taxon>
        <taxon>Acetobacteraceae</taxon>
        <taxon>Acetobacter</taxon>
    </lineage>
</organism>
<dbReference type="Proteomes" id="UP000029448">
    <property type="component" value="Unassembled WGS sequence"/>
</dbReference>
<dbReference type="EMBL" id="LHZT01000097">
    <property type="protein sequence ID" value="KXV60033.1"/>
    <property type="molecule type" value="Genomic_DNA"/>
</dbReference>
<proteinExistence type="predicted"/>
<evidence type="ECO:0000313" key="1">
    <source>
        <dbReference type="EMBL" id="KGB20693.1"/>
    </source>
</evidence>
<evidence type="ECO:0008006" key="5">
    <source>
        <dbReference type="Google" id="ProtNLM"/>
    </source>
</evidence>
<sequence>MHSDAQVLGAGTASAFVKMLAGTRPAPYPYPHWMMDSVLTPEACDALVEWDPGAQARAGDVGGRRETRNKARVFVDKAKRAQDGRLDRMAHVLNSAEVRQAFADYCGAQLDGAALRLELCLDTDGFWLEPHTDIGAKKLTLLISLSQDDNAEDWGTDLMTPEGQSVARASGTFNSGVLFIPSDKTWHGFVKRPISGTRRTLIVNFVDQSWRAVHELAFGPVAAHV</sequence>
<reference evidence="2 4" key="2">
    <citation type="submission" date="2015-06" db="EMBL/GenBank/DDBJ databases">
        <title>Improved classification and identification of acetic acid bacteria using matrix-assisted laser desorption/ionization time-of-flight mass spectrometry; Gluconobacter nephelii and Gluconobacter uchimurae are later heterotypic synonyms of Gluconobacter japonicus and Gluconobacter oxydans, respectively.</title>
        <authorList>
            <person name="Li L."/>
            <person name="Cleenwerck I."/>
            <person name="De Vuyst L."/>
            <person name="Vandamme P."/>
        </authorList>
    </citation>
    <scope>NUCLEOTIDE SEQUENCE [LARGE SCALE GENOMIC DNA]</scope>
    <source>
        <strain evidence="2 4">LMG 1663</strain>
    </source>
</reference>
<reference evidence="1 3" key="1">
    <citation type="submission" date="2014-06" db="EMBL/GenBank/DDBJ databases">
        <title>Functional and comparative genomic analyses of the Drosophila gut microbiota identify candidate symbiosis factors.</title>
        <authorList>
            <person name="Newell P.D."/>
            <person name="Chaston J.M."/>
            <person name="Douglas A.E."/>
        </authorList>
    </citation>
    <scope>NUCLEOTIDE SEQUENCE [LARGE SCALE GENOMIC DNA]</scope>
    <source>
        <strain evidence="1 3">DmCS_006</strain>
    </source>
</reference>
<dbReference type="PATRIC" id="fig|104102.12.peg.2914"/>
<dbReference type="OrthoDB" id="7157988at2"/>
<accession>A0A095AV91</accession>
<dbReference type="AlphaFoldDB" id="A0A095AV91"/>
<keyword evidence="3" id="KW-1185">Reference proteome</keyword>
<comment type="caution">
    <text evidence="1">The sequence shown here is derived from an EMBL/GenBank/DDBJ whole genome shotgun (WGS) entry which is preliminary data.</text>
</comment>
<dbReference type="GeneID" id="89478352"/>
<dbReference type="Proteomes" id="UP000075411">
    <property type="component" value="Unassembled WGS sequence"/>
</dbReference>
<dbReference type="EMBL" id="JOKM01000123">
    <property type="protein sequence ID" value="KGB20693.1"/>
    <property type="molecule type" value="Genomic_DNA"/>
</dbReference>
<dbReference type="RefSeq" id="WP_035382644.1">
    <property type="nucleotide sequence ID" value="NZ_JACAOJ010000082.1"/>
</dbReference>
<gene>
    <name evidence="2" type="ORF">AD947_03000</name>
    <name evidence="1" type="ORF">AtDm6_3700</name>
</gene>
<dbReference type="STRING" id="104102.AtDm6_3700"/>
<name>A0A095AV91_9PROT</name>